<dbReference type="eggNOG" id="COG2885">
    <property type="taxonomic scope" value="Bacteria"/>
</dbReference>
<dbReference type="EMBL" id="CAUI01000015">
    <property type="protein sequence ID" value="CCU79127.1"/>
    <property type="molecule type" value="Genomic_DNA"/>
</dbReference>
<reference evidence="8" key="1">
    <citation type="journal article" date="2013" name="Genome Announc.">
        <title>Genome Sequence of Halanaerobium saccharolyticum subsp. saccharolyticum Strain DSM 6643T, a Halophilic Hydrogen-Producing Bacterium.</title>
        <authorList>
            <person name="Kivisto A."/>
            <person name="Larjo A."/>
            <person name="Ciranna A."/>
            <person name="Santala V."/>
            <person name="Roos C."/>
            <person name="Karp M."/>
        </authorList>
    </citation>
    <scope>NUCLEOTIDE SEQUENCE [LARGE SCALE GENOMIC DNA]</scope>
    <source>
        <strain evidence="8">DSM 6643</strain>
    </source>
</reference>
<gene>
    <name evidence="7" type="ORF">HSACCH_01088</name>
</gene>
<organism evidence="7 8">
    <name type="scientific">Halanaerobium saccharolyticum subsp. saccharolyticum DSM 6643</name>
    <dbReference type="NCBI Taxonomy" id="1293054"/>
    <lineage>
        <taxon>Bacteria</taxon>
        <taxon>Bacillati</taxon>
        <taxon>Bacillota</taxon>
        <taxon>Clostridia</taxon>
        <taxon>Halanaerobiales</taxon>
        <taxon>Halanaerobiaceae</taxon>
        <taxon>Halanaerobium</taxon>
    </lineage>
</organism>
<dbReference type="InParanoid" id="M5E0E3"/>
<dbReference type="InterPro" id="IPR036737">
    <property type="entry name" value="OmpA-like_sf"/>
</dbReference>
<dbReference type="InterPro" id="IPR006665">
    <property type="entry name" value="OmpA-like"/>
</dbReference>
<evidence type="ECO:0000313" key="7">
    <source>
        <dbReference type="EMBL" id="CCU79127.1"/>
    </source>
</evidence>
<comment type="caution">
    <text evidence="7">The sequence shown here is derived from an EMBL/GenBank/DDBJ whole genome shotgun (WGS) entry which is preliminary data.</text>
</comment>
<dbReference type="InterPro" id="IPR006664">
    <property type="entry name" value="OMP_bac"/>
</dbReference>
<evidence type="ECO:0000256" key="3">
    <source>
        <dbReference type="ARBA" id="ARBA00023237"/>
    </source>
</evidence>
<dbReference type="Pfam" id="PF00691">
    <property type="entry name" value="OmpA"/>
    <property type="match status" value="1"/>
</dbReference>
<protein>
    <submittedName>
        <fullName evidence="7">OmpA/MotB domain protein</fullName>
    </submittedName>
</protein>
<sequence>MKNLKIIFITLLLLTLSFSIFAQDKEGIISIYEGSEIIYDDQFGYDELPVIINTDELKLIEGNIRRQWCQAPEGRSALEVIKNYENTIKNMGGEVLFLTRDPQSIVIDEVYFEDYFQRVRTKHGLANGTQISQSYFPGEVSEYLVGKVKTSDTDIYNIIAVGKGQKALDLGNTIFYELITLEAEAMEMDMITIDSLEQEIEASGRVAIYNIYFDTGEANIKEESAQALATTADFLKENTDKRYLVVGHTDNTGSYMINMNLSNLRAEAVVDKLIAEYDINQEQLIPVGVGPASPLFSNSTEEGRSKNRRVEIVEM</sequence>
<feature type="domain" description="OmpA-like" evidence="6">
    <location>
        <begin position="200"/>
        <end position="315"/>
    </location>
</feature>
<accession>M5E0E3</accession>
<dbReference type="PANTHER" id="PTHR30329">
    <property type="entry name" value="STATOR ELEMENT OF FLAGELLAR MOTOR COMPLEX"/>
    <property type="match status" value="1"/>
</dbReference>
<feature type="signal peptide" evidence="5">
    <location>
        <begin position="1"/>
        <end position="22"/>
    </location>
</feature>
<name>M5E0E3_9FIRM</name>
<evidence type="ECO:0000256" key="2">
    <source>
        <dbReference type="ARBA" id="ARBA00023136"/>
    </source>
</evidence>
<evidence type="ECO:0000256" key="5">
    <source>
        <dbReference type="SAM" id="SignalP"/>
    </source>
</evidence>
<feature type="chain" id="PRO_5004065817" evidence="5">
    <location>
        <begin position="23"/>
        <end position="315"/>
    </location>
</feature>
<keyword evidence="3" id="KW-0998">Cell outer membrane</keyword>
<dbReference type="GO" id="GO:0009279">
    <property type="term" value="C:cell outer membrane"/>
    <property type="evidence" value="ECO:0007669"/>
    <property type="project" value="UniProtKB-SubCell"/>
</dbReference>
<dbReference type="OrthoDB" id="9815217at2"/>
<keyword evidence="2 4" id="KW-0472">Membrane</keyword>
<evidence type="ECO:0000259" key="6">
    <source>
        <dbReference type="PROSITE" id="PS51123"/>
    </source>
</evidence>
<evidence type="ECO:0000256" key="4">
    <source>
        <dbReference type="PROSITE-ProRule" id="PRU00473"/>
    </source>
</evidence>
<dbReference type="Gene3D" id="3.30.1330.60">
    <property type="entry name" value="OmpA-like domain"/>
    <property type="match status" value="1"/>
</dbReference>
<dbReference type="CDD" id="cd07185">
    <property type="entry name" value="OmpA_C-like"/>
    <property type="match status" value="1"/>
</dbReference>
<proteinExistence type="predicted"/>
<dbReference type="InterPro" id="IPR050330">
    <property type="entry name" value="Bact_OuterMem_StrucFunc"/>
</dbReference>
<evidence type="ECO:0000313" key="8">
    <source>
        <dbReference type="Proteomes" id="UP000012063"/>
    </source>
</evidence>
<dbReference type="SUPFAM" id="SSF103088">
    <property type="entry name" value="OmpA-like"/>
    <property type="match status" value="1"/>
</dbReference>
<dbReference type="PROSITE" id="PS51123">
    <property type="entry name" value="OMPA_2"/>
    <property type="match status" value="1"/>
</dbReference>
<dbReference type="PANTHER" id="PTHR30329:SF21">
    <property type="entry name" value="LIPOPROTEIN YIAD-RELATED"/>
    <property type="match status" value="1"/>
</dbReference>
<keyword evidence="5" id="KW-0732">Signal</keyword>
<comment type="subcellular location">
    <subcellularLocation>
        <location evidence="1">Cell outer membrane</location>
    </subcellularLocation>
</comment>
<evidence type="ECO:0000256" key="1">
    <source>
        <dbReference type="ARBA" id="ARBA00004442"/>
    </source>
</evidence>
<dbReference type="RefSeq" id="WP_005488471.1">
    <property type="nucleotide sequence ID" value="NZ_CAUI01000015.1"/>
</dbReference>
<dbReference type="Proteomes" id="UP000012063">
    <property type="component" value="Unassembled WGS sequence"/>
</dbReference>
<dbReference type="STRING" id="1293054.HSACCH_01088"/>
<dbReference type="AlphaFoldDB" id="M5E0E3"/>
<dbReference type="PRINTS" id="PR01021">
    <property type="entry name" value="OMPADOMAIN"/>
</dbReference>
<keyword evidence="8" id="KW-1185">Reference proteome</keyword>